<comment type="caution">
    <text evidence="1">The sequence shown here is derived from an EMBL/GenBank/DDBJ whole genome shotgun (WGS) entry which is preliminary data.</text>
</comment>
<sequence>MWRPIRIIFFGLAECDSEVKLFFDFTESLTSL</sequence>
<accession>A0A822ZEK4</accession>
<dbReference type="EMBL" id="DUZY01000006">
    <property type="protein sequence ID" value="DAD43562.1"/>
    <property type="molecule type" value="Genomic_DNA"/>
</dbReference>
<dbReference type="Proteomes" id="UP000607653">
    <property type="component" value="Unassembled WGS sequence"/>
</dbReference>
<organism evidence="1 2">
    <name type="scientific">Nelumbo nucifera</name>
    <name type="common">Sacred lotus</name>
    <dbReference type="NCBI Taxonomy" id="4432"/>
    <lineage>
        <taxon>Eukaryota</taxon>
        <taxon>Viridiplantae</taxon>
        <taxon>Streptophyta</taxon>
        <taxon>Embryophyta</taxon>
        <taxon>Tracheophyta</taxon>
        <taxon>Spermatophyta</taxon>
        <taxon>Magnoliopsida</taxon>
        <taxon>Proteales</taxon>
        <taxon>Nelumbonaceae</taxon>
        <taxon>Nelumbo</taxon>
    </lineage>
</organism>
<reference evidence="1 2" key="1">
    <citation type="journal article" date="2020" name="Mol. Biol. Evol.">
        <title>Distinct Expression and Methylation Patterns for Genes with Different Fates following a Single Whole-Genome Duplication in Flowering Plants.</title>
        <authorList>
            <person name="Shi T."/>
            <person name="Rahmani R.S."/>
            <person name="Gugger P.F."/>
            <person name="Wang M."/>
            <person name="Li H."/>
            <person name="Zhang Y."/>
            <person name="Li Z."/>
            <person name="Wang Q."/>
            <person name="Van de Peer Y."/>
            <person name="Marchal K."/>
            <person name="Chen J."/>
        </authorList>
    </citation>
    <scope>NUCLEOTIDE SEQUENCE [LARGE SCALE GENOMIC DNA]</scope>
    <source>
        <tissue evidence="1">Leaf</tissue>
    </source>
</reference>
<evidence type="ECO:0000313" key="1">
    <source>
        <dbReference type="EMBL" id="DAD43562.1"/>
    </source>
</evidence>
<gene>
    <name evidence="1" type="ORF">HUJ06_001792</name>
</gene>
<keyword evidence="2" id="KW-1185">Reference proteome</keyword>
<dbReference type="AlphaFoldDB" id="A0A822ZEK4"/>
<name>A0A822ZEK4_NELNU</name>
<protein>
    <submittedName>
        <fullName evidence="1">Uncharacterized protein</fullName>
    </submittedName>
</protein>
<proteinExistence type="predicted"/>
<evidence type="ECO:0000313" key="2">
    <source>
        <dbReference type="Proteomes" id="UP000607653"/>
    </source>
</evidence>